<dbReference type="GO" id="GO:0005085">
    <property type="term" value="F:guanyl-nucleotide exchange factor activity"/>
    <property type="evidence" value="ECO:0007669"/>
    <property type="project" value="InterPro"/>
</dbReference>
<gene>
    <name evidence="2" type="ORF">GSTENG00033465001</name>
</gene>
<comment type="caution">
    <text evidence="2">The sequence shown here is derived from an EMBL/GenBank/DDBJ whole genome shotgun (WGS) entry which is preliminary data.</text>
</comment>
<dbReference type="PANTHER" id="PTHR22834:SF17">
    <property type="entry name" value="RHO GUANINE NUCLEOTIDE EXCHANGE FACTOR 38"/>
    <property type="match status" value="1"/>
</dbReference>
<dbReference type="InterPro" id="IPR051492">
    <property type="entry name" value="Dynamin-Rho_GEF"/>
</dbReference>
<accession>Q4RJE3</accession>
<dbReference type="Gene3D" id="1.20.900.10">
    <property type="entry name" value="Dbl homology (DH) domain"/>
    <property type="match status" value="1"/>
</dbReference>
<protein>
    <submittedName>
        <fullName evidence="2">(spotted green pufferfish) hypothetical protein</fullName>
    </submittedName>
</protein>
<reference evidence="2" key="1">
    <citation type="journal article" date="2004" name="Nature">
        <title>Genome duplication in the teleost fish Tetraodon nigroviridis reveals the early vertebrate proto-karyotype.</title>
        <authorList>
            <person name="Jaillon O."/>
            <person name="Aury J.-M."/>
            <person name="Brunet F."/>
            <person name="Petit J.-L."/>
            <person name="Stange-Thomann N."/>
            <person name="Mauceli E."/>
            <person name="Bouneau L."/>
            <person name="Fischer C."/>
            <person name="Ozouf-Costaz C."/>
            <person name="Bernot A."/>
            <person name="Nicaud S."/>
            <person name="Jaffe D."/>
            <person name="Fisher S."/>
            <person name="Lutfalla G."/>
            <person name="Dossat C."/>
            <person name="Segurens B."/>
            <person name="Dasilva C."/>
            <person name="Salanoubat M."/>
            <person name="Levy M."/>
            <person name="Boudet N."/>
            <person name="Castellano S."/>
            <person name="Anthouard V."/>
            <person name="Jubin C."/>
            <person name="Castelli V."/>
            <person name="Katinka M."/>
            <person name="Vacherie B."/>
            <person name="Biemont C."/>
            <person name="Skalli Z."/>
            <person name="Cattolico L."/>
            <person name="Poulain J."/>
            <person name="De Berardinis V."/>
            <person name="Cruaud C."/>
            <person name="Duprat S."/>
            <person name="Brottier P."/>
            <person name="Coutanceau J.-P."/>
            <person name="Gouzy J."/>
            <person name="Parra G."/>
            <person name="Lardier G."/>
            <person name="Chapple C."/>
            <person name="McKernan K.J."/>
            <person name="McEwan P."/>
            <person name="Bosak S."/>
            <person name="Kellis M."/>
            <person name="Volff J.-N."/>
            <person name="Guigo R."/>
            <person name="Zody M.C."/>
            <person name="Mesirov J."/>
            <person name="Lindblad-Toh K."/>
            <person name="Birren B."/>
            <person name="Nusbaum C."/>
            <person name="Kahn D."/>
            <person name="Robinson-Rechavi M."/>
            <person name="Laudet V."/>
            <person name="Schachter V."/>
            <person name="Quetier F."/>
            <person name="Saurin W."/>
            <person name="Scarpelli C."/>
            <person name="Wincker P."/>
            <person name="Lander E.S."/>
            <person name="Weissenbach J."/>
            <person name="Roest Crollius H."/>
        </authorList>
    </citation>
    <scope>NUCLEOTIDE SEQUENCE [LARGE SCALE GENOMIC DNA]</scope>
</reference>
<reference evidence="2" key="2">
    <citation type="submission" date="2004-02" db="EMBL/GenBank/DDBJ databases">
        <authorList>
            <consortium name="Genoscope"/>
            <consortium name="Whitehead Institute Centre for Genome Research"/>
        </authorList>
    </citation>
    <scope>NUCLEOTIDE SEQUENCE</scope>
</reference>
<evidence type="ECO:0000259" key="1">
    <source>
        <dbReference type="PROSITE" id="PS50010"/>
    </source>
</evidence>
<dbReference type="EMBL" id="CAAE01015038">
    <property type="protein sequence ID" value="CAG11489.1"/>
    <property type="molecule type" value="Genomic_DNA"/>
</dbReference>
<dbReference type="OrthoDB" id="6244550at2759"/>
<name>Q4RJE3_TETNG</name>
<dbReference type="KEGG" id="tng:GSTEN00033465G001"/>
<evidence type="ECO:0000313" key="2">
    <source>
        <dbReference type="EMBL" id="CAG11489.1"/>
    </source>
</evidence>
<dbReference type="AlphaFoldDB" id="Q4RJE3"/>
<dbReference type="PROSITE" id="PS50010">
    <property type="entry name" value="DH_2"/>
    <property type="match status" value="1"/>
</dbReference>
<organism evidence="2">
    <name type="scientific">Tetraodon nigroviridis</name>
    <name type="common">Spotted green pufferfish</name>
    <name type="synonym">Chelonodon nigroviridis</name>
    <dbReference type="NCBI Taxonomy" id="99883"/>
    <lineage>
        <taxon>Eukaryota</taxon>
        <taxon>Metazoa</taxon>
        <taxon>Chordata</taxon>
        <taxon>Craniata</taxon>
        <taxon>Vertebrata</taxon>
        <taxon>Euteleostomi</taxon>
        <taxon>Actinopterygii</taxon>
        <taxon>Neopterygii</taxon>
        <taxon>Teleostei</taxon>
        <taxon>Neoteleostei</taxon>
        <taxon>Acanthomorphata</taxon>
        <taxon>Eupercaria</taxon>
        <taxon>Tetraodontiformes</taxon>
        <taxon>Tetradontoidea</taxon>
        <taxon>Tetraodontidae</taxon>
        <taxon>Tetraodon</taxon>
    </lineage>
</organism>
<dbReference type="GO" id="GO:0005737">
    <property type="term" value="C:cytoplasm"/>
    <property type="evidence" value="ECO:0007669"/>
    <property type="project" value="TreeGrafter"/>
</dbReference>
<dbReference type="SUPFAM" id="SSF48065">
    <property type="entry name" value="DBL homology domain (DH-domain)"/>
    <property type="match status" value="1"/>
</dbReference>
<proteinExistence type="predicted"/>
<dbReference type="PANTHER" id="PTHR22834">
    <property type="entry name" value="NUCLEAR FUSION PROTEIN FUS2"/>
    <property type="match status" value="1"/>
</dbReference>
<dbReference type="InterPro" id="IPR000219">
    <property type="entry name" value="DH_dom"/>
</dbReference>
<dbReference type="InterPro" id="IPR035899">
    <property type="entry name" value="DBL_dom_sf"/>
</dbReference>
<dbReference type="Pfam" id="PF00621">
    <property type="entry name" value="RhoGEF"/>
    <property type="match status" value="1"/>
</dbReference>
<feature type="domain" description="DH" evidence="1">
    <location>
        <begin position="26"/>
        <end position="178"/>
    </location>
</feature>
<sequence>MTPHDLSTPASPALDPEEIRMRKMTRRSKVIQELVQTEKDYLTDLELCIREVVQPLRNLQVNLGQDQAVIVTTYPPQLILETVSFTFCQVVDVDRLFTNTETVCEVSAALLHRLHRAIAEPDKEAVVIGEVFIQAKAALEDVYKIYCYHHDDANTSLKSYEKEEEIKQHFTTCVSALK</sequence>
<feature type="non-terminal residue" evidence="2">
    <location>
        <position position="1"/>
    </location>
</feature>